<evidence type="ECO:0000256" key="9">
    <source>
        <dbReference type="ARBA" id="ARBA00023315"/>
    </source>
</evidence>
<dbReference type="SUPFAM" id="SSF51161">
    <property type="entry name" value="Trimeric LpxA-like enzymes"/>
    <property type="match status" value="1"/>
</dbReference>
<keyword evidence="3 10" id="KW-0028">Amino-acid biosynthesis</keyword>
<comment type="subunit">
    <text evidence="1 10">Homotrimer.</text>
</comment>
<keyword evidence="8 10" id="KW-0457">Lysine biosynthesis</keyword>
<feature type="binding site" evidence="10">
    <location>
        <position position="242"/>
    </location>
    <ligand>
        <name>succinyl-CoA</name>
        <dbReference type="ChEBI" id="CHEBI:57292"/>
    </ligand>
</feature>
<keyword evidence="5 10" id="KW-0479">Metal-binding</keyword>
<dbReference type="GO" id="GO:0005737">
    <property type="term" value="C:cytoplasm"/>
    <property type="evidence" value="ECO:0007669"/>
    <property type="project" value="UniProtKB-SubCell"/>
</dbReference>
<accession>A0A1M5C3V6</accession>
<keyword evidence="6 10" id="KW-0460">Magnesium</keyword>
<comment type="subcellular location">
    <subcellularLocation>
        <location evidence="10">Cytoplasm</location>
    </subcellularLocation>
</comment>
<name>A0A1M5C3V6_9GAMM</name>
<feature type="binding site" evidence="10">
    <location>
        <position position="288"/>
    </location>
    <ligand>
        <name>succinyl-CoA</name>
        <dbReference type="ChEBI" id="CHEBI:57292"/>
    </ligand>
</feature>
<dbReference type="STRING" id="1122206.SAMN02745753_02080"/>
<dbReference type="AlphaFoldDB" id="A0A1M5C3V6"/>
<dbReference type="OrthoDB" id="9782799at2"/>
<evidence type="ECO:0000256" key="7">
    <source>
        <dbReference type="ARBA" id="ARBA00022915"/>
    </source>
</evidence>
<dbReference type="Gene3D" id="3.30.60.70">
    <property type="entry name" value="Trimeric LpxA-like enzymes"/>
    <property type="match status" value="1"/>
</dbReference>
<dbReference type="GO" id="GO:0008666">
    <property type="term" value="F:2,3,4,5-tetrahydropyridine-2,6-dicarboxylate N-succinyltransferase activity"/>
    <property type="evidence" value="ECO:0007669"/>
    <property type="project" value="UniProtKB-UniRule"/>
</dbReference>
<dbReference type="EMBL" id="FQVF01000008">
    <property type="protein sequence ID" value="SHF49381.1"/>
    <property type="molecule type" value="Genomic_DNA"/>
</dbReference>
<evidence type="ECO:0000256" key="4">
    <source>
        <dbReference type="ARBA" id="ARBA00022679"/>
    </source>
</evidence>
<dbReference type="InterPro" id="IPR019876">
    <property type="entry name" value="DapD_gammaproteobac"/>
</dbReference>
<keyword evidence="13" id="KW-1185">Reference proteome</keyword>
<evidence type="ECO:0000256" key="8">
    <source>
        <dbReference type="ARBA" id="ARBA00023154"/>
    </source>
</evidence>
<dbReference type="GO" id="GO:0019877">
    <property type="term" value="P:diaminopimelate biosynthetic process"/>
    <property type="evidence" value="ECO:0007669"/>
    <property type="project" value="UniProtKB-UniRule"/>
</dbReference>
<feature type="binding site" evidence="10">
    <location>
        <position position="305"/>
    </location>
    <ligand>
        <name>succinyl-CoA</name>
        <dbReference type="ChEBI" id="CHEBI:57292"/>
    </ligand>
</feature>
<dbReference type="Pfam" id="PF14789">
    <property type="entry name" value="THDPS_M"/>
    <property type="match status" value="1"/>
</dbReference>
<protein>
    <recommendedName>
        <fullName evidence="10">2,3,4,5-tetrahydropyridine-2,6-dicarboxylate N-succinyltransferase</fullName>
        <ecNumber evidence="10">2.3.1.117</ecNumber>
    </recommendedName>
    <alternativeName>
        <fullName evidence="10">Tetrahydrodipicolinate N-succinyltransferase</fullName>
        <shortName evidence="10">THDP succinyltransferase</shortName>
        <shortName evidence="10">THP succinyltransferase</shortName>
    </alternativeName>
    <alternativeName>
        <fullName evidence="10">Tetrahydropicolinate succinylase</fullName>
    </alternativeName>
</protein>
<keyword evidence="4 10" id="KW-0808">Transferase</keyword>
<evidence type="ECO:0000256" key="10">
    <source>
        <dbReference type="HAMAP-Rule" id="MF_02122"/>
    </source>
</evidence>
<feature type="binding site" evidence="10">
    <location>
        <begin position="318"/>
        <end position="321"/>
    </location>
    <ligand>
        <name>succinyl-CoA</name>
        <dbReference type="ChEBI" id="CHEBI:57292"/>
    </ligand>
</feature>
<dbReference type="NCBIfam" id="TIGR03536">
    <property type="entry name" value="DapD_gpp"/>
    <property type="match status" value="1"/>
</dbReference>
<evidence type="ECO:0000256" key="6">
    <source>
        <dbReference type="ARBA" id="ARBA00022842"/>
    </source>
</evidence>
<dbReference type="Pfam" id="PF14602">
    <property type="entry name" value="Hexapep_2"/>
    <property type="match status" value="1"/>
</dbReference>
<feature type="binding site" evidence="10">
    <location>
        <position position="265"/>
    </location>
    <ligand>
        <name>succinyl-CoA</name>
        <dbReference type="ChEBI" id="CHEBI:57292"/>
    </ligand>
</feature>
<dbReference type="HAMAP" id="MF_02122">
    <property type="entry name" value="DapD_type2"/>
    <property type="match status" value="1"/>
</dbReference>
<comment type="pathway">
    <text evidence="10">Amino-acid biosynthesis; L-lysine biosynthesis via DAP pathway; LL-2,6-diaminopimelate from (S)-tetrahydrodipicolinate (succinylase route): step 1/3.</text>
</comment>
<comment type="function">
    <text evidence="10">Catalyzes the conversion of the cyclic tetrahydrodipicolinate (THDP) into the acyclic N-succinyl-L-2-amino-6-oxopimelate using succinyl-CoA.</text>
</comment>
<dbReference type="Gene3D" id="2.160.10.10">
    <property type="entry name" value="Hexapeptide repeat proteins"/>
    <property type="match status" value="1"/>
</dbReference>
<gene>
    <name evidence="10" type="primary">dapD</name>
    <name evidence="12" type="ORF">SAMN02745753_02080</name>
</gene>
<keyword evidence="7 10" id="KW-0220">Diaminopimelate biosynthesis</keyword>
<dbReference type="EC" id="2.3.1.117" evidence="10"/>
<keyword evidence="2 10" id="KW-0963">Cytoplasm</keyword>
<feature type="domain" description="2,3,4,5-tetrahydropyridine-2,6-dicarboxylate N-succinyltransferase middle" evidence="11">
    <location>
        <begin position="133"/>
        <end position="173"/>
    </location>
</feature>
<feature type="binding site" evidence="10">
    <location>
        <position position="224"/>
    </location>
    <ligand>
        <name>succinyl-CoA</name>
        <dbReference type="ChEBI" id="CHEBI:57292"/>
    </ligand>
</feature>
<comment type="catalytic activity">
    <reaction evidence="10">
        <text>(S)-2,3,4,5-tetrahydrodipicolinate + succinyl-CoA + H2O = (S)-2-succinylamino-6-oxoheptanedioate + CoA</text>
        <dbReference type="Rhea" id="RHEA:17325"/>
        <dbReference type="ChEBI" id="CHEBI:15377"/>
        <dbReference type="ChEBI" id="CHEBI:15685"/>
        <dbReference type="ChEBI" id="CHEBI:16845"/>
        <dbReference type="ChEBI" id="CHEBI:57287"/>
        <dbReference type="ChEBI" id="CHEBI:57292"/>
        <dbReference type="EC" id="2.3.1.117"/>
    </reaction>
</comment>
<dbReference type="GO" id="GO:0000287">
    <property type="term" value="F:magnesium ion binding"/>
    <property type="evidence" value="ECO:0007669"/>
    <property type="project" value="UniProtKB-UniRule"/>
</dbReference>
<dbReference type="InterPro" id="IPR038361">
    <property type="entry name" value="THDPS_M_sf"/>
</dbReference>
<feature type="binding site" evidence="10">
    <location>
        <position position="206"/>
    </location>
    <ligand>
        <name>Mg(2+)</name>
        <dbReference type="ChEBI" id="CHEBI:18420"/>
        <label>2</label>
        <note>ligand shared between trimeric partners</note>
    </ligand>
</feature>
<evidence type="ECO:0000256" key="5">
    <source>
        <dbReference type="ARBA" id="ARBA00022723"/>
    </source>
</evidence>
<dbReference type="FunFam" id="2.160.10.10:FF:000009">
    <property type="entry name" value="2,3,4,5-tetrahydropyridine-2,6-dicarboxylate N-succinyltransferase"/>
    <property type="match status" value="1"/>
</dbReference>
<evidence type="ECO:0000259" key="11">
    <source>
        <dbReference type="Pfam" id="PF14789"/>
    </source>
</evidence>
<dbReference type="GO" id="GO:0009089">
    <property type="term" value="P:lysine biosynthetic process via diaminopimelate"/>
    <property type="evidence" value="ECO:0007669"/>
    <property type="project" value="UniProtKB-UniRule"/>
</dbReference>
<feature type="active site" description="Acyl-anhydride intermediate" evidence="10">
    <location>
        <position position="222"/>
    </location>
</feature>
<dbReference type="InterPro" id="IPR032784">
    <property type="entry name" value="THDPS_M"/>
</dbReference>
<organism evidence="12 13">
    <name type="scientific">Marinomonas polaris DSM 16579</name>
    <dbReference type="NCBI Taxonomy" id="1122206"/>
    <lineage>
        <taxon>Bacteria</taxon>
        <taxon>Pseudomonadati</taxon>
        <taxon>Pseudomonadota</taxon>
        <taxon>Gammaproteobacteria</taxon>
        <taxon>Oceanospirillales</taxon>
        <taxon>Oceanospirillaceae</taxon>
        <taxon>Marinomonas</taxon>
    </lineage>
</organism>
<dbReference type="UniPathway" id="UPA00034">
    <property type="reaction ID" value="UER00019"/>
</dbReference>
<sequence>MSNTTFAFGLGIGSQNKEGNWLEVFYSAPSLNVEKNTLDALLESTNYEGGNNTLVLDESDLNRLHMSLLKAGNIEQAELASRLKASTKPVILCVLATDEAPSNPAEVYLKLQLISHRLVKPHNTVLDGMFGLLINTAWTSEGPIDVRELADRQLSARMEGRTIEVFSVDKFPKMLNFIVPTGIRVGDAARVRLGAHLAEGTTVMHEGFVNFNAGTLGNSMVEGRISAGVVVGNGSDLGGGCSTMGTLSGGGNIVIAVGEKCLIGANAGIGIGLGDRCIVESGLYITAGSKVAVLDENNQVVSTVKARELSGQSDLLFRRNSATGAIECKTNKTAIELNEALHAHN</sequence>
<feature type="binding site" evidence="10">
    <location>
        <begin position="280"/>
        <end position="281"/>
    </location>
    <ligand>
        <name>succinyl-CoA</name>
        <dbReference type="ChEBI" id="CHEBI:57292"/>
    </ligand>
</feature>
<feature type="binding site" evidence="10">
    <location>
        <position position="239"/>
    </location>
    <ligand>
        <name>succinyl-CoA</name>
        <dbReference type="ChEBI" id="CHEBI:57292"/>
    </ligand>
</feature>
<dbReference type="InterPro" id="IPR001451">
    <property type="entry name" value="Hexapep"/>
</dbReference>
<dbReference type="InterPro" id="IPR026586">
    <property type="entry name" value="Type2_DapD"/>
</dbReference>
<proteinExistence type="inferred from homology"/>
<dbReference type="RefSeq" id="WP_072839629.1">
    <property type="nucleotide sequence ID" value="NZ_FQVF01000008.1"/>
</dbReference>
<dbReference type="InterPro" id="IPR011004">
    <property type="entry name" value="Trimer_LpxA-like_sf"/>
</dbReference>
<evidence type="ECO:0000313" key="13">
    <source>
        <dbReference type="Proteomes" id="UP000184517"/>
    </source>
</evidence>
<reference evidence="13" key="1">
    <citation type="submission" date="2016-11" db="EMBL/GenBank/DDBJ databases">
        <authorList>
            <person name="Varghese N."/>
            <person name="Submissions S."/>
        </authorList>
    </citation>
    <scope>NUCLEOTIDE SEQUENCE [LARGE SCALE GENOMIC DNA]</scope>
    <source>
        <strain evidence="13">DSM 16579</strain>
    </source>
</reference>
<dbReference type="Proteomes" id="UP000184517">
    <property type="component" value="Unassembled WGS sequence"/>
</dbReference>
<dbReference type="Gene3D" id="3.30.70.2010">
    <property type="match status" value="1"/>
</dbReference>
<evidence type="ECO:0000313" key="12">
    <source>
        <dbReference type="EMBL" id="SHF49381.1"/>
    </source>
</evidence>
<evidence type="ECO:0000256" key="2">
    <source>
        <dbReference type="ARBA" id="ARBA00022490"/>
    </source>
</evidence>
<keyword evidence="9 10" id="KW-0012">Acyltransferase</keyword>
<dbReference type="CDD" id="cd04649">
    <property type="entry name" value="LbH_THP_succinylT_putative"/>
    <property type="match status" value="1"/>
</dbReference>
<evidence type="ECO:0000256" key="3">
    <source>
        <dbReference type="ARBA" id="ARBA00022605"/>
    </source>
</evidence>
<comment type="similarity">
    <text evidence="10">Belongs to the type 2 tetrahydrodipicolinate N-succinyltransferase family.</text>
</comment>
<comment type="caution">
    <text evidence="10">Lacks conserved residue(s) required for the propagation of feature annotation.</text>
</comment>
<evidence type="ECO:0000256" key="1">
    <source>
        <dbReference type="ARBA" id="ARBA00011233"/>
    </source>
</evidence>